<keyword evidence="6" id="KW-0969">Cilium</keyword>
<comment type="subcellular location">
    <subcellularLocation>
        <location evidence="1 4">Bacterial flagellum basal body</location>
    </subcellularLocation>
</comment>
<organism evidence="6 7">
    <name type="scientific">Thiospirochaeta perfilievii</name>
    <dbReference type="NCBI Taxonomy" id="252967"/>
    <lineage>
        <taxon>Bacteria</taxon>
        <taxon>Pseudomonadati</taxon>
        <taxon>Spirochaetota</taxon>
        <taxon>Spirochaetia</taxon>
        <taxon>Spirochaetales</taxon>
        <taxon>Spirochaetaceae</taxon>
        <taxon>Thiospirochaeta</taxon>
    </lineage>
</organism>
<evidence type="ECO:0000256" key="4">
    <source>
        <dbReference type="HAMAP-Rule" id="MF_00724"/>
    </source>
</evidence>
<dbReference type="InterPro" id="IPR001624">
    <property type="entry name" value="FliE"/>
</dbReference>
<comment type="similarity">
    <text evidence="2 4">Belongs to the FliE family.</text>
</comment>
<sequence>MSILDVLSNNQVSGDLVDIKRTNPLHLNIDGEKTPLTNSDGATFEELMLEAVNGVNSDQMESADLMQQMITNPDSVDTHDLTIAMAKAEMSLNVTKAVIDKAVSAYKEITSLR</sequence>
<dbReference type="PANTHER" id="PTHR34653:SF1">
    <property type="entry name" value="FLAGELLAR HOOK-BASAL BODY COMPLEX PROTEIN FLIE"/>
    <property type="match status" value="1"/>
</dbReference>
<dbReference type="PANTHER" id="PTHR34653">
    <property type="match status" value="1"/>
</dbReference>
<dbReference type="Proteomes" id="UP000323824">
    <property type="component" value="Chromosome"/>
</dbReference>
<dbReference type="HAMAP" id="MF_00724">
    <property type="entry name" value="FliE"/>
    <property type="match status" value="1"/>
</dbReference>
<evidence type="ECO:0000256" key="1">
    <source>
        <dbReference type="ARBA" id="ARBA00004117"/>
    </source>
</evidence>
<evidence type="ECO:0000313" key="6">
    <source>
        <dbReference type="EMBL" id="QEN03735.1"/>
    </source>
</evidence>
<dbReference type="EMBL" id="CP035807">
    <property type="protein sequence ID" value="QEN03735.1"/>
    <property type="molecule type" value="Genomic_DNA"/>
</dbReference>
<keyword evidence="3 4" id="KW-0975">Bacterial flagellum</keyword>
<reference evidence="6 7" key="1">
    <citation type="submission" date="2019-02" db="EMBL/GenBank/DDBJ databases">
        <authorList>
            <person name="Fomenkov A."/>
            <person name="Dubinina G."/>
            <person name="Grabovich M."/>
            <person name="Vincze T."/>
            <person name="Roberts R.J."/>
        </authorList>
    </citation>
    <scope>NUCLEOTIDE SEQUENCE [LARGE SCALE GENOMIC DNA]</scope>
    <source>
        <strain evidence="6 7">P</strain>
    </source>
</reference>
<evidence type="ECO:0000313" key="7">
    <source>
        <dbReference type="Proteomes" id="UP000323824"/>
    </source>
</evidence>
<dbReference type="GO" id="GO:0005198">
    <property type="term" value="F:structural molecule activity"/>
    <property type="evidence" value="ECO:0007669"/>
    <property type="project" value="UniProtKB-UniRule"/>
</dbReference>
<dbReference type="NCBIfam" id="TIGR00205">
    <property type="entry name" value="fliE"/>
    <property type="match status" value="1"/>
</dbReference>
<dbReference type="Pfam" id="PF02049">
    <property type="entry name" value="FliE"/>
    <property type="match status" value="1"/>
</dbReference>
<proteinExistence type="inferred from homology"/>
<protein>
    <recommendedName>
        <fullName evidence="4 5">Flagellar hook-basal body complex protein FliE</fullName>
    </recommendedName>
</protein>
<keyword evidence="6" id="KW-0966">Cell projection</keyword>
<reference evidence="6 7" key="2">
    <citation type="submission" date="2019-09" db="EMBL/GenBank/DDBJ databases">
        <title>Complete Genome Sequence and Methylome Analysis of free living Spirochaetas.</title>
        <authorList>
            <person name="Leshcheva N."/>
            <person name="Mikheeva N."/>
        </authorList>
    </citation>
    <scope>NUCLEOTIDE SEQUENCE [LARGE SCALE GENOMIC DNA]</scope>
    <source>
        <strain evidence="6 7">P</strain>
    </source>
</reference>
<dbReference type="PRINTS" id="PR01006">
    <property type="entry name" value="FLGHOOKFLIE"/>
</dbReference>
<keyword evidence="7" id="KW-1185">Reference proteome</keyword>
<keyword evidence="6" id="KW-0282">Flagellum</keyword>
<name>A0A5C1Q6W1_9SPIO</name>
<dbReference type="GO" id="GO:0003774">
    <property type="term" value="F:cytoskeletal motor activity"/>
    <property type="evidence" value="ECO:0007669"/>
    <property type="project" value="InterPro"/>
</dbReference>
<gene>
    <name evidence="4 6" type="primary">fliE</name>
    <name evidence="6" type="ORF">EW093_03140</name>
</gene>
<dbReference type="KEGG" id="sper:EW093_03140"/>
<evidence type="ECO:0000256" key="5">
    <source>
        <dbReference type="NCBIfam" id="TIGR00205"/>
    </source>
</evidence>
<evidence type="ECO:0000256" key="2">
    <source>
        <dbReference type="ARBA" id="ARBA00009272"/>
    </source>
</evidence>
<dbReference type="GO" id="GO:0009425">
    <property type="term" value="C:bacterial-type flagellum basal body"/>
    <property type="evidence" value="ECO:0007669"/>
    <property type="project" value="UniProtKB-SubCell"/>
</dbReference>
<accession>A0A5C1Q6W1</accession>
<dbReference type="GO" id="GO:0071973">
    <property type="term" value="P:bacterial-type flagellum-dependent cell motility"/>
    <property type="evidence" value="ECO:0007669"/>
    <property type="project" value="InterPro"/>
</dbReference>
<dbReference type="AlphaFoldDB" id="A0A5C1Q6W1"/>
<dbReference type="RefSeq" id="WP_149566993.1">
    <property type="nucleotide sequence ID" value="NZ_CP035807.1"/>
</dbReference>
<evidence type="ECO:0000256" key="3">
    <source>
        <dbReference type="ARBA" id="ARBA00023143"/>
    </source>
</evidence>
<dbReference type="OrthoDB" id="370409at2"/>